<keyword evidence="3 9" id="KW-0808">Transferase</keyword>
<dbReference type="PANTHER" id="PTHR48090:SF1">
    <property type="entry name" value="PROPHAGE BACTOPRENOL GLUCOSYL TRANSFERASE HOMOLOG"/>
    <property type="match status" value="1"/>
</dbReference>
<keyword evidence="6 7" id="KW-0472">Membrane</keyword>
<proteinExistence type="predicted"/>
<evidence type="ECO:0000256" key="7">
    <source>
        <dbReference type="SAM" id="Phobius"/>
    </source>
</evidence>
<keyword evidence="10" id="KW-1185">Reference proteome</keyword>
<accession>A0A3B6VLS3</accession>
<evidence type="ECO:0000256" key="5">
    <source>
        <dbReference type="ARBA" id="ARBA00022989"/>
    </source>
</evidence>
<dbReference type="KEGG" id="bpip:BPP43_08430"/>
<dbReference type="Gene3D" id="3.90.550.10">
    <property type="entry name" value="Spore Coat Polysaccharide Biosynthesis Protein SpsA, Chain A"/>
    <property type="match status" value="1"/>
</dbReference>
<evidence type="ECO:0000259" key="8">
    <source>
        <dbReference type="Pfam" id="PF00535"/>
    </source>
</evidence>
<name>A0A3B6VLS3_BRAPL</name>
<feature type="domain" description="Glycosyltransferase 2-like" evidence="8">
    <location>
        <begin position="5"/>
        <end position="139"/>
    </location>
</feature>
<dbReference type="InterPro" id="IPR050256">
    <property type="entry name" value="Glycosyltransferase_2"/>
</dbReference>
<keyword evidence="2" id="KW-0328">Glycosyltransferase</keyword>
<feature type="transmembrane region" description="Helical" evidence="7">
    <location>
        <begin position="264"/>
        <end position="290"/>
    </location>
</feature>
<dbReference type="GO" id="GO:0005886">
    <property type="term" value="C:plasma membrane"/>
    <property type="evidence" value="ECO:0007669"/>
    <property type="project" value="TreeGrafter"/>
</dbReference>
<dbReference type="InterPro" id="IPR029044">
    <property type="entry name" value="Nucleotide-diphossugar_trans"/>
</dbReference>
<dbReference type="InterPro" id="IPR001173">
    <property type="entry name" value="Glyco_trans_2-like"/>
</dbReference>
<evidence type="ECO:0000256" key="1">
    <source>
        <dbReference type="ARBA" id="ARBA00004141"/>
    </source>
</evidence>
<comment type="subcellular location">
    <subcellularLocation>
        <location evidence="1">Membrane</location>
        <topology evidence="1">Multi-pass membrane protein</topology>
    </subcellularLocation>
</comment>
<sequence length="312" mass="36029">MKIISIVIPTYNEESNVIPLSEKLISIFNDKLSNYNYEIIFIDNYSKDSTRNKLLELCSNNKNIKAIFNAKNFGQLNSPFYGLLQSSGDCTILLCADFQDPPDLIVDFVKEWENGYKIVIGRKNKSKENPIMYLIRTLYYNLIKKISSTEHISHFTGFGLYDRDFINVLKNLGDSEPYLRGIVSELGYTRKEIFYEQQKRKSGKTKNNFYSLYDVAMLGITSYSKVVLRLATMFGFLFSIITFIIGLITFVVKLLNWNNYPIGMAALMVGVFFIGSVQIFFIGLLGEYILNINLRVMHRPLVVEEKRINFDK</sequence>
<evidence type="ECO:0000256" key="3">
    <source>
        <dbReference type="ARBA" id="ARBA00022679"/>
    </source>
</evidence>
<evidence type="ECO:0000256" key="4">
    <source>
        <dbReference type="ARBA" id="ARBA00022692"/>
    </source>
</evidence>
<evidence type="ECO:0000313" key="10">
    <source>
        <dbReference type="Proteomes" id="UP000010793"/>
    </source>
</evidence>
<dbReference type="AlphaFoldDB" id="A0A3B6VLS3"/>
<dbReference type="GO" id="GO:0016757">
    <property type="term" value="F:glycosyltransferase activity"/>
    <property type="evidence" value="ECO:0007669"/>
    <property type="project" value="UniProtKB-KW"/>
</dbReference>
<organism evidence="9 10">
    <name type="scientific">Brachyspira pilosicoli P43/6/78</name>
    <dbReference type="NCBI Taxonomy" id="1042417"/>
    <lineage>
        <taxon>Bacteria</taxon>
        <taxon>Pseudomonadati</taxon>
        <taxon>Spirochaetota</taxon>
        <taxon>Spirochaetia</taxon>
        <taxon>Brachyspirales</taxon>
        <taxon>Brachyspiraceae</taxon>
        <taxon>Brachyspira</taxon>
    </lineage>
</organism>
<reference evidence="9 10" key="1">
    <citation type="journal article" date="2013" name="Genome Announc.">
        <title>Complete Genome Sequence of the Porcine Strain Brachyspira pilosicoli P43/6/78(T.).</title>
        <authorList>
            <person name="Lin C."/>
            <person name="den Bakker H.C."/>
            <person name="Suzuki H."/>
            <person name="Lefebure T."/>
            <person name="Ponnala L."/>
            <person name="Sun Q."/>
            <person name="Stanhope M.J."/>
            <person name="Wiedmann M."/>
            <person name="Duhamel G.E."/>
        </authorList>
    </citation>
    <scope>NUCLEOTIDE SEQUENCE [LARGE SCALE GENOMIC DNA]</scope>
    <source>
        <strain evidence="9 10">P43/6/78</strain>
    </source>
</reference>
<gene>
    <name evidence="9" type="ORF">BPP43_08430</name>
</gene>
<evidence type="ECO:0000313" key="9">
    <source>
        <dbReference type="EMBL" id="AGA66881.1"/>
    </source>
</evidence>
<dbReference type="Pfam" id="PF00535">
    <property type="entry name" value="Glycos_transf_2"/>
    <property type="match status" value="1"/>
</dbReference>
<dbReference type="PANTHER" id="PTHR48090">
    <property type="entry name" value="UNDECAPRENYL-PHOSPHATE 4-DEOXY-4-FORMAMIDO-L-ARABINOSE TRANSFERASE-RELATED"/>
    <property type="match status" value="1"/>
</dbReference>
<evidence type="ECO:0000256" key="2">
    <source>
        <dbReference type="ARBA" id="ARBA00022676"/>
    </source>
</evidence>
<feature type="transmembrane region" description="Helical" evidence="7">
    <location>
        <begin position="226"/>
        <end position="252"/>
    </location>
</feature>
<keyword evidence="5 7" id="KW-1133">Transmembrane helix</keyword>
<dbReference type="CDD" id="cd04187">
    <property type="entry name" value="DPM1_like_bac"/>
    <property type="match status" value="1"/>
</dbReference>
<dbReference type="Proteomes" id="UP000010793">
    <property type="component" value="Chromosome"/>
</dbReference>
<evidence type="ECO:0000256" key="6">
    <source>
        <dbReference type="ARBA" id="ARBA00023136"/>
    </source>
</evidence>
<dbReference type="SUPFAM" id="SSF53448">
    <property type="entry name" value="Nucleotide-diphospho-sugar transferases"/>
    <property type="match status" value="1"/>
</dbReference>
<dbReference type="EMBL" id="CP002873">
    <property type="protein sequence ID" value="AGA66881.1"/>
    <property type="molecule type" value="Genomic_DNA"/>
</dbReference>
<keyword evidence="4 7" id="KW-0812">Transmembrane</keyword>
<protein>
    <submittedName>
        <fullName evidence="9">Glycosyl transferase family 2</fullName>
    </submittedName>
</protein>
<dbReference type="RefSeq" id="WP_015274644.1">
    <property type="nucleotide sequence ID" value="NC_019908.1"/>
</dbReference>